<dbReference type="OrthoDB" id="1160354at2"/>
<name>A0A1M5VWT3_9BACT</name>
<feature type="chain" id="PRO_5012590186" evidence="1">
    <location>
        <begin position="20"/>
        <end position="203"/>
    </location>
</feature>
<organism evidence="3 4">
    <name type="scientific">Chryseolinea serpens</name>
    <dbReference type="NCBI Taxonomy" id="947013"/>
    <lineage>
        <taxon>Bacteria</taxon>
        <taxon>Pseudomonadati</taxon>
        <taxon>Bacteroidota</taxon>
        <taxon>Cytophagia</taxon>
        <taxon>Cytophagales</taxon>
        <taxon>Fulvivirgaceae</taxon>
        <taxon>Chryseolinea</taxon>
    </lineage>
</organism>
<keyword evidence="4" id="KW-1185">Reference proteome</keyword>
<gene>
    <name evidence="3" type="ORF">SAMN04488109_5479</name>
</gene>
<dbReference type="STRING" id="947013.SAMN04488109_5479"/>
<protein>
    <submittedName>
        <fullName evidence="3">Outer membrane protein beta-barrel domain-containing protein</fullName>
    </submittedName>
</protein>
<dbReference type="AlphaFoldDB" id="A0A1M5VWT3"/>
<dbReference type="Pfam" id="PF13568">
    <property type="entry name" value="OMP_b-brl_2"/>
    <property type="match status" value="1"/>
</dbReference>
<dbReference type="Proteomes" id="UP000184212">
    <property type="component" value="Unassembled WGS sequence"/>
</dbReference>
<accession>A0A1M5VWT3</accession>
<evidence type="ECO:0000256" key="1">
    <source>
        <dbReference type="SAM" id="SignalP"/>
    </source>
</evidence>
<dbReference type="RefSeq" id="WP_073140953.1">
    <property type="nucleotide sequence ID" value="NZ_FQWQ01000004.1"/>
</dbReference>
<evidence type="ECO:0000259" key="2">
    <source>
        <dbReference type="Pfam" id="PF13568"/>
    </source>
</evidence>
<sequence>MKKIIIVLAFIAASAGAYAQAQFAIGIKGGPNFANLNVSDPGATYKARTGWHAGGFVLMKFSKIGIQPEILFSQQGSKIKVQGNDLNANYSYINIPIMVKLYTVAGINLQAGPQFGFLTKAESDYNPVTGEPINSTQDFKNAYKKSDVSLAMGVGWDLPFGLTIDGRYNLGLSDVSDQAAYETKNQVWQISVGYKLIKFGKGN</sequence>
<feature type="domain" description="Outer membrane protein beta-barrel" evidence="2">
    <location>
        <begin position="19"/>
        <end position="176"/>
    </location>
</feature>
<feature type="signal peptide" evidence="1">
    <location>
        <begin position="1"/>
        <end position="19"/>
    </location>
</feature>
<evidence type="ECO:0000313" key="3">
    <source>
        <dbReference type="EMBL" id="SHH79661.1"/>
    </source>
</evidence>
<evidence type="ECO:0000313" key="4">
    <source>
        <dbReference type="Proteomes" id="UP000184212"/>
    </source>
</evidence>
<dbReference type="InterPro" id="IPR025665">
    <property type="entry name" value="Beta-barrel_OMP_2"/>
</dbReference>
<reference evidence="3 4" key="1">
    <citation type="submission" date="2016-11" db="EMBL/GenBank/DDBJ databases">
        <authorList>
            <person name="Jaros S."/>
            <person name="Januszkiewicz K."/>
            <person name="Wedrychowicz H."/>
        </authorList>
    </citation>
    <scope>NUCLEOTIDE SEQUENCE [LARGE SCALE GENOMIC DNA]</scope>
    <source>
        <strain evidence="3 4">DSM 24574</strain>
    </source>
</reference>
<proteinExistence type="predicted"/>
<keyword evidence="1" id="KW-0732">Signal</keyword>
<dbReference type="EMBL" id="FQWQ01000004">
    <property type="protein sequence ID" value="SHH79661.1"/>
    <property type="molecule type" value="Genomic_DNA"/>
</dbReference>